<evidence type="ECO:0000313" key="1">
    <source>
        <dbReference type="EMBL" id="CAH2216241.1"/>
    </source>
</evidence>
<keyword evidence="2" id="KW-1185">Reference proteome</keyword>
<evidence type="ECO:0000313" key="2">
    <source>
        <dbReference type="Proteomes" id="UP000838756"/>
    </source>
</evidence>
<gene>
    <name evidence="1" type="primary">jg4493</name>
    <name evidence="1" type="ORF">PAEG_LOCUS4298</name>
</gene>
<dbReference type="AlphaFoldDB" id="A0A8S4QLT0"/>
<proteinExistence type="predicted"/>
<dbReference type="Proteomes" id="UP000838756">
    <property type="component" value="Unassembled WGS sequence"/>
</dbReference>
<organism evidence="1 2">
    <name type="scientific">Pararge aegeria aegeria</name>
    <dbReference type="NCBI Taxonomy" id="348720"/>
    <lineage>
        <taxon>Eukaryota</taxon>
        <taxon>Metazoa</taxon>
        <taxon>Ecdysozoa</taxon>
        <taxon>Arthropoda</taxon>
        <taxon>Hexapoda</taxon>
        <taxon>Insecta</taxon>
        <taxon>Pterygota</taxon>
        <taxon>Neoptera</taxon>
        <taxon>Endopterygota</taxon>
        <taxon>Lepidoptera</taxon>
        <taxon>Glossata</taxon>
        <taxon>Ditrysia</taxon>
        <taxon>Papilionoidea</taxon>
        <taxon>Nymphalidae</taxon>
        <taxon>Satyrinae</taxon>
        <taxon>Satyrini</taxon>
        <taxon>Parargina</taxon>
        <taxon>Pararge</taxon>
    </lineage>
</organism>
<protein>
    <submittedName>
        <fullName evidence="1">Jg4493 protein</fullName>
    </submittedName>
</protein>
<reference evidence="1" key="1">
    <citation type="submission" date="2022-03" db="EMBL/GenBank/DDBJ databases">
        <authorList>
            <person name="Lindestad O."/>
        </authorList>
    </citation>
    <scope>NUCLEOTIDE SEQUENCE</scope>
</reference>
<accession>A0A8S4QLT0</accession>
<comment type="caution">
    <text evidence="1">The sequence shown here is derived from an EMBL/GenBank/DDBJ whole genome shotgun (WGS) entry which is preliminary data.</text>
</comment>
<name>A0A8S4QLT0_9NEOP</name>
<sequence>MNVGVPRCWNSDRAPVNPPMWWTSSSETQGAAGSKRYKTGVFGTPSKDPAVVRPLVDMMMMMYAKVNVS</sequence>
<dbReference type="EMBL" id="CAKXAJ010014632">
    <property type="protein sequence ID" value="CAH2216241.1"/>
    <property type="molecule type" value="Genomic_DNA"/>
</dbReference>